<comment type="similarity">
    <text evidence="8">Belongs to the complex I NdhN subunit family.</text>
</comment>
<evidence type="ECO:0000313" key="11">
    <source>
        <dbReference type="Proteomes" id="UP000830835"/>
    </source>
</evidence>
<comment type="subunit">
    <text evidence="8">NDH-1 can be composed of about 15 different subunits; different subcomplexes with different compositions have been identified which probably have different functions.</text>
</comment>
<dbReference type="EC" id="7.1.1.-" evidence="8"/>
<comment type="caution">
    <text evidence="10">The sequence shown here is derived from an EMBL/GenBank/DDBJ whole genome shotgun (WGS) entry which is preliminary data.</text>
</comment>
<evidence type="ECO:0000313" key="10">
    <source>
        <dbReference type="EMBL" id="MCJ2544659.1"/>
    </source>
</evidence>
<accession>A0ABT0CFW7</accession>
<evidence type="ECO:0000256" key="6">
    <source>
        <dbReference type="ARBA" id="ARBA00023027"/>
    </source>
</evidence>
<evidence type="ECO:0000256" key="2">
    <source>
        <dbReference type="ARBA" id="ARBA00022719"/>
    </source>
</evidence>
<keyword evidence="2 8" id="KW-0874">Quinone</keyword>
<comment type="subcellular location">
    <subcellularLocation>
        <location evidence="8">Cellular thylakoid membrane</location>
        <topology evidence="8">Peripheral membrane protein</topology>
        <orientation evidence="8">Cytoplasmic side</orientation>
    </subcellularLocation>
</comment>
<comment type="catalytic activity">
    <reaction evidence="8">
        <text>a plastoquinone + NADH + (n+1) H(+)(in) = a plastoquinol + NAD(+) + n H(+)(out)</text>
        <dbReference type="Rhea" id="RHEA:42608"/>
        <dbReference type="Rhea" id="RHEA-COMP:9561"/>
        <dbReference type="Rhea" id="RHEA-COMP:9562"/>
        <dbReference type="ChEBI" id="CHEBI:15378"/>
        <dbReference type="ChEBI" id="CHEBI:17757"/>
        <dbReference type="ChEBI" id="CHEBI:57540"/>
        <dbReference type="ChEBI" id="CHEBI:57945"/>
        <dbReference type="ChEBI" id="CHEBI:62192"/>
    </reaction>
</comment>
<sequence length="147" mass="16495">MLLVGSGEKFVRQLEQSGALAIFVTPEGGSEGHYLRRLRGAGYQVVTLSSKGIGDLAGYLTRIHGVRPAILGKSERRTYFFPPLIEQYRATLPPKAKGLVFWFYEGHVLSRQELSYLVKLSQEDKGVKFVVELGRDQSIRWQPLQSA</sequence>
<keyword evidence="5 8" id="KW-1278">Translocase</keyword>
<dbReference type="HAMAP" id="MF_01353">
    <property type="entry name" value="NDH1_NDH1N"/>
    <property type="match status" value="1"/>
</dbReference>
<comment type="catalytic activity">
    <reaction evidence="8">
        <text>a plastoquinone + NADPH + (n+1) H(+)(in) = a plastoquinol + NADP(+) + n H(+)(out)</text>
        <dbReference type="Rhea" id="RHEA:42612"/>
        <dbReference type="Rhea" id="RHEA-COMP:9561"/>
        <dbReference type="Rhea" id="RHEA-COMP:9562"/>
        <dbReference type="ChEBI" id="CHEBI:15378"/>
        <dbReference type="ChEBI" id="CHEBI:17757"/>
        <dbReference type="ChEBI" id="CHEBI:57783"/>
        <dbReference type="ChEBI" id="CHEBI:58349"/>
        <dbReference type="ChEBI" id="CHEBI:62192"/>
    </reaction>
</comment>
<keyword evidence="7 8" id="KW-0472">Membrane</keyword>
<dbReference type="Proteomes" id="UP000830835">
    <property type="component" value="Unassembled WGS sequence"/>
</dbReference>
<name>A0ABT0CFW7_THEVL</name>
<evidence type="ECO:0000256" key="7">
    <source>
        <dbReference type="ARBA" id="ARBA00023136"/>
    </source>
</evidence>
<keyword evidence="11" id="KW-1185">Reference proteome</keyword>
<evidence type="ECO:0000256" key="3">
    <source>
        <dbReference type="ARBA" id="ARBA00022857"/>
    </source>
</evidence>
<dbReference type="InterPro" id="IPR020874">
    <property type="entry name" value="NAD(P)H-quinone_OxRdtase_su_N"/>
</dbReference>
<keyword evidence="1 8" id="KW-0813">Transport</keyword>
<evidence type="ECO:0000256" key="4">
    <source>
        <dbReference type="ARBA" id="ARBA00022957"/>
    </source>
</evidence>
<dbReference type="EMBL" id="JAFIRA010000066">
    <property type="protein sequence ID" value="MCJ2544445.1"/>
    <property type="molecule type" value="Genomic_DNA"/>
</dbReference>
<evidence type="ECO:0000256" key="5">
    <source>
        <dbReference type="ARBA" id="ARBA00022967"/>
    </source>
</evidence>
<evidence type="ECO:0000256" key="1">
    <source>
        <dbReference type="ARBA" id="ARBA00022448"/>
    </source>
</evidence>
<reference evidence="10" key="1">
    <citation type="submission" date="2021-02" db="EMBL/GenBank/DDBJ databases">
        <title>The CRISPR/cas machinery reduction and long-range gene transfer in the hot spring cyanobacterium Synechococcus.</title>
        <authorList>
            <person name="Dvorak P."/>
            <person name="Jahodarova E."/>
            <person name="Hasler P."/>
            <person name="Poulickova A."/>
        </authorList>
    </citation>
    <scope>NUCLEOTIDE SEQUENCE</scope>
    <source>
        <strain evidence="10">Rupite</strain>
    </source>
</reference>
<protein>
    <recommendedName>
        <fullName evidence="8">NAD(P)H-quinone oxidoreductase subunit N</fullName>
        <ecNumber evidence="8">7.1.1.-</ecNumber>
    </recommendedName>
    <alternativeName>
        <fullName evidence="8">NAD(P)H dehydrogenase I subunit N</fullName>
        <shortName evidence="8">NDH-1 subunit N</shortName>
        <shortName evidence="8">NDH-N</shortName>
    </alternativeName>
</protein>
<proteinExistence type="inferred from homology"/>
<keyword evidence="6 8" id="KW-0520">NAD</keyword>
<gene>
    <name evidence="8 10" type="primary">ndhN</name>
    <name evidence="9" type="ORF">JX360_16285</name>
    <name evidence="10" type="ORF">JX360_17430</name>
</gene>
<evidence type="ECO:0000313" key="9">
    <source>
        <dbReference type="EMBL" id="MCJ2544445.1"/>
    </source>
</evidence>
<comment type="function">
    <text evidence="8">NDH-1 shuttles electrons from an unknown electron donor, via FMN and iron-sulfur (Fe-S) centers, to quinones in the respiratory and/or the photosynthetic chain. The immediate electron acceptor for the enzyme in this species is believed to be plastoquinone. Couples the redox reaction to proton translocation, and thus conserves the redox energy in a proton gradient. Cyanobacterial NDH-1 also plays a role in inorganic carbon-concentration.</text>
</comment>
<dbReference type="PANTHER" id="PTHR35515">
    <property type="entry name" value="NAD(P)H-QUINONE OXIDOREDUCTASE SUBUNIT N, CHLOROPLASTIC"/>
    <property type="match status" value="1"/>
</dbReference>
<dbReference type="PANTHER" id="PTHR35515:SF1">
    <property type="entry name" value="NAD(P)H-QUINONE OXIDOREDUCTASE SUBUNIT N, CHLOROPLASTIC"/>
    <property type="match status" value="1"/>
</dbReference>
<dbReference type="Pfam" id="PF11909">
    <property type="entry name" value="NdhN"/>
    <property type="match status" value="1"/>
</dbReference>
<organism evidence="10 11">
    <name type="scientific">Thermostichus vulcanus str. 'Rupite'</name>
    <dbReference type="NCBI Taxonomy" id="2813851"/>
    <lineage>
        <taxon>Bacteria</taxon>
        <taxon>Bacillati</taxon>
        <taxon>Cyanobacteriota</taxon>
        <taxon>Cyanophyceae</taxon>
        <taxon>Thermostichales</taxon>
        <taxon>Thermostichaceae</taxon>
        <taxon>Thermostichus</taxon>
    </lineage>
</organism>
<keyword evidence="3 8" id="KW-0521">NADP</keyword>
<dbReference type="RefSeq" id="WP_244353037.1">
    <property type="nucleotide sequence ID" value="NZ_JAFIRA010000066.1"/>
</dbReference>
<evidence type="ECO:0000256" key="8">
    <source>
        <dbReference type="HAMAP-Rule" id="MF_01353"/>
    </source>
</evidence>
<dbReference type="EMBL" id="JAFIRA010000110">
    <property type="protein sequence ID" value="MCJ2544659.1"/>
    <property type="molecule type" value="Genomic_DNA"/>
</dbReference>
<keyword evidence="4 8" id="KW-0618">Plastoquinone</keyword>
<keyword evidence="8" id="KW-0793">Thylakoid</keyword>